<accession>A0A0A9BPY7</accession>
<dbReference type="EMBL" id="GBRH01232449">
    <property type="protein sequence ID" value="JAD65446.1"/>
    <property type="molecule type" value="Transcribed_RNA"/>
</dbReference>
<sequence length="147" mass="16830">MLSILNSLAEYFHMINGLLLTSENPEVIEQRTLYIIFNGKTPGLYIPFEELVMQKQEIKLRGGSLSFKKYISIDETLTQARKRIGVNYYIEPAAKDYIQKYKRITNKKTAAALSSINIKIEEESSKKPIYKECLVKGVDPLDGSYID</sequence>
<protein>
    <submittedName>
        <fullName evidence="1">Uncharacterized protein</fullName>
    </submittedName>
</protein>
<organism evidence="1">
    <name type="scientific">Arundo donax</name>
    <name type="common">Giant reed</name>
    <name type="synonym">Donax arundinaceus</name>
    <dbReference type="NCBI Taxonomy" id="35708"/>
    <lineage>
        <taxon>Eukaryota</taxon>
        <taxon>Viridiplantae</taxon>
        <taxon>Streptophyta</taxon>
        <taxon>Embryophyta</taxon>
        <taxon>Tracheophyta</taxon>
        <taxon>Spermatophyta</taxon>
        <taxon>Magnoliopsida</taxon>
        <taxon>Liliopsida</taxon>
        <taxon>Poales</taxon>
        <taxon>Poaceae</taxon>
        <taxon>PACMAD clade</taxon>
        <taxon>Arundinoideae</taxon>
        <taxon>Arundineae</taxon>
        <taxon>Arundo</taxon>
    </lineage>
</organism>
<reference evidence="1" key="2">
    <citation type="journal article" date="2015" name="Data Brief">
        <title>Shoot transcriptome of the giant reed, Arundo donax.</title>
        <authorList>
            <person name="Barrero R.A."/>
            <person name="Guerrero F.D."/>
            <person name="Moolhuijzen P."/>
            <person name="Goolsby J.A."/>
            <person name="Tidwell J."/>
            <person name="Bellgard S.E."/>
            <person name="Bellgard M.I."/>
        </authorList>
    </citation>
    <scope>NUCLEOTIDE SEQUENCE</scope>
    <source>
        <tissue evidence="1">Shoot tissue taken approximately 20 cm above the soil surface</tissue>
    </source>
</reference>
<proteinExistence type="predicted"/>
<dbReference type="AlphaFoldDB" id="A0A0A9BPY7"/>
<evidence type="ECO:0000313" key="1">
    <source>
        <dbReference type="EMBL" id="JAD65446.1"/>
    </source>
</evidence>
<name>A0A0A9BPY7_ARUDO</name>
<reference evidence="1" key="1">
    <citation type="submission" date="2014-09" db="EMBL/GenBank/DDBJ databases">
        <authorList>
            <person name="Magalhaes I.L.F."/>
            <person name="Oliveira U."/>
            <person name="Santos F.R."/>
            <person name="Vidigal T.H.D.A."/>
            <person name="Brescovit A.D."/>
            <person name="Santos A.J."/>
        </authorList>
    </citation>
    <scope>NUCLEOTIDE SEQUENCE</scope>
    <source>
        <tissue evidence="1">Shoot tissue taken approximately 20 cm above the soil surface</tissue>
    </source>
</reference>